<dbReference type="Proteomes" id="UP001054837">
    <property type="component" value="Unassembled WGS sequence"/>
</dbReference>
<accession>A0AAV4SE36</accession>
<comment type="caution">
    <text evidence="1">The sequence shown here is derived from an EMBL/GenBank/DDBJ whole genome shotgun (WGS) entry which is preliminary data.</text>
</comment>
<proteinExistence type="predicted"/>
<sequence>MITYLSLDSLVPIPWLGSFFNSEVCSFYNLGNLGHPLQMATGSPPQYIQMESSFRSRSYSFELWTPAHLIHFFGSLQTSEEVYQVSEEFKTELQVR</sequence>
<keyword evidence="2" id="KW-1185">Reference proteome</keyword>
<gene>
    <name evidence="1" type="ORF">CDAR_78641</name>
</gene>
<reference evidence="1 2" key="1">
    <citation type="submission" date="2021-06" db="EMBL/GenBank/DDBJ databases">
        <title>Caerostris darwini draft genome.</title>
        <authorList>
            <person name="Kono N."/>
            <person name="Arakawa K."/>
        </authorList>
    </citation>
    <scope>NUCLEOTIDE SEQUENCE [LARGE SCALE GENOMIC DNA]</scope>
</reference>
<name>A0AAV4SE36_9ARAC</name>
<dbReference type="AlphaFoldDB" id="A0AAV4SE36"/>
<dbReference type="EMBL" id="BPLQ01007846">
    <property type="protein sequence ID" value="GIY32723.1"/>
    <property type="molecule type" value="Genomic_DNA"/>
</dbReference>
<organism evidence="1 2">
    <name type="scientific">Caerostris darwini</name>
    <dbReference type="NCBI Taxonomy" id="1538125"/>
    <lineage>
        <taxon>Eukaryota</taxon>
        <taxon>Metazoa</taxon>
        <taxon>Ecdysozoa</taxon>
        <taxon>Arthropoda</taxon>
        <taxon>Chelicerata</taxon>
        <taxon>Arachnida</taxon>
        <taxon>Araneae</taxon>
        <taxon>Araneomorphae</taxon>
        <taxon>Entelegynae</taxon>
        <taxon>Araneoidea</taxon>
        <taxon>Araneidae</taxon>
        <taxon>Caerostris</taxon>
    </lineage>
</organism>
<evidence type="ECO:0000313" key="1">
    <source>
        <dbReference type="EMBL" id="GIY32723.1"/>
    </source>
</evidence>
<evidence type="ECO:0000313" key="2">
    <source>
        <dbReference type="Proteomes" id="UP001054837"/>
    </source>
</evidence>
<protein>
    <submittedName>
        <fullName evidence="1">Uncharacterized protein</fullName>
    </submittedName>
</protein>